<evidence type="ECO:0000256" key="1">
    <source>
        <dbReference type="SAM" id="MobiDB-lite"/>
    </source>
</evidence>
<gene>
    <name evidence="2" type="ORF">GGQ65_007004</name>
</gene>
<comment type="caution">
    <text evidence="2">The sequence shown here is derived from an EMBL/GenBank/DDBJ whole genome shotgun (WGS) entry which is preliminary data.</text>
</comment>
<proteinExistence type="predicted"/>
<organism evidence="2 3">
    <name type="scientific">Rhizobium fabae</name>
    <dbReference type="NCBI Taxonomy" id="573179"/>
    <lineage>
        <taxon>Bacteria</taxon>
        <taxon>Pseudomonadati</taxon>
        <taxon>Pseudomonadota</taxon>
        <taxon>Alphaproteobacteria</taxon>
        <taxon>Hyphomicrobiales</taxon>
        <taxon>Rhizobiaceae</taxon>
        <taxon>Rhizobium/Agrobacterium group</taxon>
        <taxon>Rhizobium</taxon>
    </lineage>
</organism>
<dbReference type="Proteomes" id="UP000545490">
    <property type="component" value="Unassembled WGS sequence"/>
</dbReference>
<evidence type="ECO:0000313" key="2">
    <source>
        <dbReference type="EMBL" id="MBB3919657.1"/>
    </source>
</evidence>
<dbReference type="AlphaFoldDB" id="A0A7W6FMX9"/>
<sequence>MSAISVHGQAVPRPVQSTILLLTGKKSTSTATSSNQAASFRLTATKDMASYTRLEKREHLALRRPPAGLIGDETSTTSGHQTSRRLGGALKTDRDVIKGR</sequence>
<protein>
    <submittedName>
        <fullName evidence="2">Uncharacterized protein</fullName>
    </submittedName>
</protein>
<reference evidence="2 3" key="1">
    <citation type="submission" date="2020-08" db="EMBL/GenBank/DDBJ databases">
        <title>Genomic Encyclopedia of Type Strains, Phase IV (KMG-IV): sequencing the most valuable type-strain genomes for metagenomic binning, comparative biology and taxonomic classification.</title>
        <authorList>
            <person name="Goeker M."/>
        </authorList>
    </citation>
    <scope>NUCLEOTIDE SEQUENCE [LARGE SCALE GENOMIC DNA]</scope>
    <source>
        <strain evidence="2 3">DSM 19331</strain>
    </source>
</reference>
<feature type="compositionally biased region" description="Basic and acidic residues" evidence="1">
    <location>
        <begin position="91"/>
        <end position="100"/>
    </location>
</feature>
<evidence type="ECO:0000313" key="3">
    <source>
        <dbReference type="Proteomes" id="UP000545490"/>
    </source>
</evidence>
<name>A0A7W6FMX9_9HYPH</name>
<accession>A0A7W6FMX9</accession>
<dbReference type="EMBL" id="JACIDG010000032">
    <property type="protein sequence ID" value="MBB3919657.1"/>
    <property type="molecule type" value="Genomic_DNA"/>
</dbReference>
<feature type="region of interest" description="Disordered" evidence="1">
    <location>
        <begin position="64"/>
        <end position="100"/>
    </location>
</feature>